<accession>A0A428RS91</accession>
<dbReference type="PANTHER" id="PTHR24148:SF73">
    <property type="entry name" value="HET DOMAIN PROTEIN (AFU_ORTHOLOGUE AFUA_8G01020)"/>
    <property type="match status" value="1"/>
</dbReference>
<dbReference type="Proteomes" id="UP000287144">
    <property type="component" value="Unassembled WGS sequence"/>
</dbReference>
<evidence type="ECO:0000313" key="3">
    <source>
        <dbReference type="Proteomes" id="UP000287144"/>
    </source>
</evidence>
<dbReference type="EMBL" id="NKCK01000541">
    <property type="protein sequence ID" value="RSL80280.1"/>
    <property type="molecule type" value="Genomic_DNA"/>
</dbReference>
<feature type="domain" description="Heterokaryon incompatibility" evidence="1">
    <location>
        <begin position="117"/>
        <end position="284"/>
    </location>
</feature>
<comment type="caution">
    <text evidence="2">The sequence shown here is derived from an EMBL/GenBank/DDBJ whole genome shotgun (WGS) entry which is preliminary data.</text>
</comment>
<dbReference type="STRING" id="1325735.A0A428RS91"/>
<organism evidence="2 3">
    <name type="scientific">Fusarium oligoseptatum</name>
    <dbReference type="NCBI Taxonomy" id="2604345"/>
    <lineage>
        <taxon>Eukaryota</taxon>
        <taxon>Fungi</taxon>
        <taxon>Dikarya</taxon>
        <taxon>Ascomycota</taxon>
        <taxon>Pezizomycotina</taxon>
        <taxon>Sordariomycetes</taxon>
        <taxon>Hypocreomycetidae</taxon>
        <taxon>Hypocreales</taxon>
        <taxon>Nectriaceae</taxon>
        <taxon>Fusarium</taxon>
        <taxon>Fusarium solani species complex</taxon>
    </lineage>
</organism>
<dbReference type="PANTHER" id="PTHR24148">
    <property type="entry name" value="ANKYRIN REPEAT DOMAIN-CONTAINING PROTEIN 39 HOMOLOG-RELATED"/>
    <property type="match status" value="1"/>
</dbReference>
<dbReference type="InterPro" id="IPR052895">
    <property type="entry name" value="HetReg/Transcr_Mod"/>
</dbReference>
<name>A0A428RS91_9HYPO</name>
<dbReference type="AlphaFoldDB" id="A0A428RS91"/>
<proteinExistence type="predicted"/>
<sequence length="402" mass="45109">MAPYSYQVLNAESEEIRLVRLQPGKADDQLCLDIFHVSMKQPGCQSKQARDTLAELQQTLPQGRVVKETLGGRYIFGYGSTEITPSSWDHPVQDFDRARYDLQEDDYIPGPCYEPKYEALSYTWASDLPPTQAVVSSSAISGRDYIFEIELGGNLASALKHLRYKNESRVLWIDAICINQEDTTERNRQVKRMGSIYSLAQRVIVWLGPEAEGSTHALSTLQILANQVELTVDNSLCAAPGASESDWYHPFHPLPSDIFNDTTWSSIRSLFSRPWFSRVWVIQEAALANRFTALHCGGYSLPWLDLRKAIGILRAKESTPEYIKSILDPHVPGIPPPTKKIALETSGSCETKKLPRTTRQNLRHIESGVPQFVELDRAGIQQAGRSGLLKCVCCSFRTHQAP</sequence>
<gene>
    <name evidence="2" type="ORF">CEP52_017410</name>
</gene>
<dbReference type="Pfam" id="PF06985">
    <property type="entry name" value="HET"/>
    <property type="match status" value="1"/>
</dbReference>
<evidence type="ECO:0000313" key="2">
    <source>
        <dbReference type="EMBL" id="RSL80280.1"/>
    </source>
</evidence>
<dbReference type="InterPro" id="IPR010730">
    <property type="entry name" value="HET"/>
</dbReference>
<keyword evidence="3" id="KW-1185">Reference proteome</keyword>
<evidence type="ECO:0000259" key="1">
    <source>
        <dbReference type="Pfam" id="PF06985"/>
    </source>
</evidence>
<reference evidence="2 3" key="1">
    <citation type="submission" date="2017-06" db="EMBL/GenBank/DDBJ databases">
        <title>Comparative genomic analysis of Ambrosia Fusariam Clade fungi.</title>
        <authorList>
            <person name="Stajich J.E."/>
            <person name="Carrillo J."/>
            <person name="Kijimoto T."/>
            <person name="Eskalen A."/>
            <person name="O'Donnell K."/>
            <person name="Kasson M."/>
        </authorList>
    </citation>
    <scope>NUCLEOTIDE SEQUENCE [LARGE SCALE GENOMIC DNA]</scope>
    <source>
        <strain evidence="2 3">NRRL62579</strain>
    </source>
</reference>
<protein>
    <recommendedName>
        <fullName evidence="1">Heterokaryon incompatibility domain-containing protein</fullName>
    </recommendedName>
</protein>